<sequence length="220" mass="22905">MLKPILTAAAAIIALPALVPDALAQNAPAHLRPTRDVSVTYRMEGGGMPQPQEMRMAWDVSNNRQRVDPPGGQGWMLVDRKANTAVMVMDAQRMVMQMPPATVGAMTQDPPAGTAFTAKGTDRVAGQACNLWETTTPQGKSTVCLTGDGVLLRALTEMAARPGLPQGGTMRMEATEVRYGAPEASRFTVPQGYQTMQAPAGMPGAPGGAPGAAPGGAPAR</sequence>
<dbReference type="RefSeq" id="WP_073135658.1">
    <property type="nucleotide sequence ID" value="NZ_FQZF01000015.1"/>
</dbReference>
<feature type="region of interest" description="Disordered" evidence="1">
    <location>
        <begin position="197"/>
        <end position="220"/>
    </location>
</feature>
<feature type="signal peptide" evidence="2">
    <location>
        <begin position="1"/>
        <end position="24"/>
    </location>
</feature>
<dbReference type="STRING" id="198092.SAMN02745194_02759"/>
<dbReference type="InterPro" id="IPR025524">
    <property type="entry name" value="DUF4412"/>
</dbReference>
<accession>A0A1M6JZK0</accession>
<keyword evidence="5" id="KW-1185">Reference proteome</keyword>
<protein>
    <recommendedName>
        <fullName evidence="3">DUF4412 domain-containing protein</fullName>
    </recommendedName>
</protein>
<proteinExistence type="predicted"/>
<feature type="compositionally biased region" description="Gly residues" evidence="1">
    <location>
        <begin position="204"/>
        <end position="214"/>
    </location>
</feature>
<gene>
    <name evidence="4" type="ORF">SAMN02745194_02759</name>
</gene>
<keyword evidence="2" id="KW-0732">Signal</keyword>
<reference evidence="4 5" key="1">
    <citation type="submission" date="2016-11" db="EMBL/GenBank/DDBJ databases">
        <authorList>
            <person name="Jaros S."/>
            <person name="Januszkiewicz K."/>
            <person name="Wedrychowicz H."/>
        </authorList>
    </citation>
    <scope>NUCLEOTIDE SEQUENCE [LARGE SCALE GENOMIC DNA]</scope>
    <source>
        <strain evidence="4 5">DSM 14916</strain>
    </source>
</reference>
<dbReference type="Pfam" id="PF14371">
    <property type="entry name" value="DUF4412"/>
    <property type="match status" value="1"/>
</dbReference>
<feature type="domain" description="DUF4412" evidence="3">
    <location>
        <begin position="53"/>
        <end position="150"/>
    </location>
</feature>
<evidence type="ECO:0000313" key="4">
    <source>
        <dbReference type="EMBL" id="SHJ52022.1"/>
    </source>
</evidence>
<feature type="chain" id="PRO_5012160949" description="DUF4412 domain-containing protein" evidence="2">
    <location>
        <begin position="25"/>
        <end position="220"/>
    </location>
</feature>
<evidence type="ECO:0000256" key="2">
    <source>
        <dbReference type="SAM" id="SignalP"/>
    </source>
</evidence>
<dbReference type="Proteomes" id="UP000184387">
    <property type="component" value="Unassembled WGS sequence"/>
</dbReference>
<evidence type="ECO:0000259" key="3">
    <source>
        <dbReference type="Pfam" id="PF14371"/>
    </source>
</evidence>
<evidence type="ECO:0000256" key="1">
    <source>
        <dbReference type="SAM" id="MobiDB-lite"/>
    </source>
</evidence>
<dbReference type="EMBL" id="FQZF01000015">
    <property type="protein sequence ID" value="SHJ52022.1"/>
    <property type="molecule type" value="Genomic_DNA"/>
</dbReference>
<dbReference type="AlphaFoldDB" id="A0A1M6JZK0"/>
<evidence type="ECO:0000313" key="5">
    <source>
        <dbReference type="Proteomes" id="UP000184387"/>
    </source>
</evidence>
<organism evidence="4 5">
    <name type="scientific">Muricoccus roseus</name>
    <dbReference type="NCBI Taxonomy" id="198092"/>
    <lineage>
        <taxon>Bacteria</taxon>
        <taxon>Pseudomonadati</taxon>
        <taxon>Pseudomonadota</taxon>
        <taxon>Alphaproteobacteria</taxon>
        <taxon>Acetobacterales</taxon>
        <taxon>Roseomonadaceae</taxon>
        <taxon>Muricoccus</taxon>
    </lineage>
</organism>
<name>A0A1M6JZK0_9PROT</name>